<dbReference type="InterPro" id="IPR035901">
    <property type="entry name" value="GIY-YIG_endonuc_sf"/>
</dbReference>
<dbReference type="InterPro" id="IPR007848">
    <property type="entry name" value="Small_mtfrase_dom"/>
</dbReference>
<dbReference type="Proteomes" id="UP000319756">
    <property type="component" value="Chromosome"/>
</dbReference>
<sequence length="398" mass="44992">MGACGRKETVSSAFHSFKINKCFTARAPRSRGLFFEVRLLRLHPNERIDYIYKNRLRIIQSTDTFPFSKDSVLLGQFASVAKTRGKMVDLCSGNGSISLVMAMRSNVEITGVEVQPQLCEMARRSAKLNGFKEQLSFTCEDISRASEWLGAEDYDVVTCNPPYFHEKDTNKKTAVAMARHEANVSFADVAQVSARLVKYKGKAAFVYRPDRLSELFQACESVKLTPKRIQFVHPKADKEANMVLVETIKGGSPGVKTLPPITVYDREGNYTKQFLQAYGGKEAEKGQRLATIPCNAVSGHYVYMLECRDGSYYTGYAREPHARLEKHNEGTGAKYTRGRGPFTLIHLQAFPSKKEAMREEWRIKQLTKAEKKQLINERRRSGFGSRHALSRSDTDRKS</sequence>
<feature type="region of interest" description="Disordered" evidence="1">
    <location>
        <begin position="372"/>
        <end position="398"/>
    </location>
</feature>
<keyword evidence="3" id="KW-0808">Transferase</keyword>
<dbReference type="EMBL" id="CP035485">
    <property type="protein sequence ID" value="QDI91576.1"/>
    <property type="molecule type" value="Genomic_DNA"/>
</dbReference>
<protein>
    <submittedName>
        <fullName evidence="3">Methyltransferase domain-containing protein</fullName>
    </submittedName>
</protein>
<gene>
    <name evidence="3" type="ORF">EPH95_10650</name>
</gene>
<dbReference type="InterPro" id="IPR050210">
    <property type="entry name" value="tRNA_Adenine-N(6)_MTase"/>
</dbReference>
<dbReference type="InterPro" id="IPR029063">
    <property type="entry name" value="SAM-dependent_MTases_sf"/>
</dbReference>
<name>A0A514LI93_9BACI</name>
<dbReference type="SUPFAM" id="SSF82771">
    <property type="entry name" value="GIY-YIG endonuclease"/>
    <property type="match status" value="1"/>
</dbReference>
<dbReference type="PANTHER" id="PTHR47739">
    <property type="entry name" value="TRNA1(VAL) (ADENINE(37)-N6)-METHYLTRANSFERASE"/>
    <property type="match status" value="1"/>
</dbReference>
<evidence type="ECO:0000313" key="4">
    <source>
        <dbReference type="Proteomes" id="UP000319756"/>
    </source>
</evidence>
<dbReference type="GO" id="GO:0032259">
    <property type="term" value="P:methylation"/>
    <property type="evidence" value="ECO:0007669"/>
    <property type="project" value="UniProtKB-KW"/>
</dbReference>
<dbReference type="Pfam" id="PF05175">
    <property type="entry name" value="MTS"/>
    <property type="match status" value="1"/>
</dbReference>
<dbReference type="PANTHER" id="PTHR47739:SF1">
    <property type="entry name" value="TRNA1(VAL) (ADENINE(37)-N6)-METHYLTRANSFERASE"/>
    <property type="match status" value="1"/>
</dbReference>
<evidence type="ECO:0000259" key="2">
    <source>
        <dbReference type="PROSITE" id="PS50164"/>
    </source>
</evidence>
<reference evidence="4" key="1">
    <citation type="submission" date="2019-01" db="EMBL/GenBank/DDBJ databases">
        <title>Genomic analysis of Salicibibacter sp. NKC3-5.</title>
        <authorList>
            <person name="Oh Y.J."/>
        </authorList>
    </citation>
    <scope>NUCLEOTIDE SEQUENCE [LARGE SCALE GENOMIC DNA]</scope>
    <source>
        <strain evidence="4">NKC3-5</strain>
    </source>
</reference>
<keyword evidence="4" id="KW-1185">Reference proteome</keyword>
<evidence type="ECO:0000256" key="1">
    <source>
        <dbReference type="SAM" id="MobiDB-lite"/>
    </source>
</evidence>
<dbReference type="Pfam" id="PF01541">
    <property type="entry name" value="GIY-YIG"/>
    <property type="match status" value="1"/>
</dbReference>
<dbReference type="AlphaFoldDB" id="A0A514LI93"/>
<dbReference type="Gene3D" id="3.40.1440.10">
    <property type="entry name" value="GIY-YIG endonuclease"/>
    <property type="match status" value="1"/>
</dbReference>
<dbReference type="SUPFAM" id="SSF53335">
    <property type="entry name" value="S-adenosyl-L-methionine-dependent methyltransferases"/>
    <property type="match status" value="1"/>
</dbReference>
<accession>A0A514LI93</accession>
<dbReference type="CDD" id="cd02440">
    <property type="entry name" value="AdoMet_MTases"/>
    <property type="match status" value="1"/>
</dbReference>
<dbReference type="InterPro" id="IPR000305">
    <property type="entry name" value="GIY-YIG_endonuc"/>
</dbReference>
<organism evidence="3 4">
    <name type="scientific">Salicibibacter halophilus</name>
    <dbReference type="NCBI Taxonomy" id="2502791"/>
    <lineage>
        <taxon>Bacteria</taxon>
        <taxon>Bacillati</taxon>
        <taxon>Bacillota</taxon>
        <taxon>Bacilli</taxon>
        <taxon>Bacillales</taxon>
        <taxon>Bacillaceae</taxon>
        <taxon>Salicibibacter</taxon>
    </lineage>
</organism>
<dbReference type="GO" id="GO:0008168">
    <property type="term" value="F:methyltransferase activity"/>
    <property type="evidence" value="ECO:0007669"/>
    <property type="project" value="UniProtKB-KW"/>
</dbReference>
<keyword evidence="3" id="KW-0489">Methyltransferase</keyword>
<evidence type="ECO:0000313" key="3">
    <source>
        <dbReference type="EMBL" id="QDI91576.1"/>
    </source>
</evidence>
<dbReference type="PROSITE" id="PS50164">
    <property type="entry name" value="GIY_YIG"/>
    <property type="match status" value="1"/>
</dbReference>
<dbReference type="KEGG" id="sale:EPH95_10650"/>
<dbReference type="Gene3D" id="3.40.50.150">
    <property type="entry name" value="Vaccinia Virus protein VP39"/>
    <property type="match status" value="1"/>
</dbReference>
<dbReference type="CDD" id="cd10456">
    <property type="entry name" value="GIY-YIG_UPF0213"/>
    <property type="match status" value="1"/>
</dbReference>
<proteinExistence type="predicted"/>
<feature type="domain" description="GIY-YIG" evidence="2">
    <location>
        <begin position="298"/>
        <end position="373"/>
    </location>
</feature>